<feature type="region of interest" description="Disordered" evidence="1">
    <location>
        <begin position="210"/>
        <end position="240"/>
    </location>
</feature>
<feature type="compositionally biased region" description="Basic and acidic residues" evidence="1">
    <location>
        <begin position="226"/>
        <end position="236"/>
    </location>
</feature>
<dbReference type="AlphaFoldDB" id="A0AA40I3R1"/>
<evidence type="ECO:0000313" key="2">
    <source>
        <dbReference type="EMBL" id="KAK1342111.1"/>
    </source>
</evidence>
<dbReference type="EMBL" id="JAULJE010000006">
    <property type="protein sequence ID" value="KAK1342111.1"/>
    <property type="molecule type" value="Genomic_DNA"/>
</dbReference>
<evidence type="ECO:0000256" key="1">
    <source>
        <dbReference type="SAM" id="MobiDB-lite"/>
    </source>
</evidence>
<reference evidence="2" key="1">
    <citation type="submission" date="2023-06" db="EMBL/GenBank/DDBJ databases">
        <title>Reference genome for the Northern bat (Eptesicus nilssonii), a most northern bat species.</title>
        <authorList>
            <person name="Laine V.N."/>
            <person name="Pulliainen A.T."/>
            <person name="Lilley T.M."/>
        </authorList>
    </citation>
    <scope>NUCLEOTIDE SEQUENCE</scope>
    <source>
        <strain evidence="2">BLF_Eptnil</strain>
        <tissue evidence="2">Kidney</tissue>
    </source>
</reference>
<proteinExistence type="predicted"/>
<organism evidence="2 3">
    <name type="scientific">Cnephaeus nilssonii</name>
    <name type="common">Northern bat</name>
    <name type="synonym">Eptesicus nilssonii</name>
    <dbReference type="NCBI Taxonomy" id="3371016"/>
    <lineage>
        <taxon>Eukaryota</taxon>
        <taxon>Metazoa</taxon>
        <taxon>Chordata</taxon>
        <taxon>Craniata</taxon>
        <taxon>Vertebrata</taxon>
        <taxon>Euteleostomi</taxon>
        <taxon>Mammalia</taxon>
        <taxon>Eutheria</taxon>
        <taxon>Laurasiatheria</taxon>
        <taxon>Chiroptera</taxon>
        <taxon>Yangochiroptera</taxon>
        <taxon>Vespertilionidae</taxon>
        <taxon>Cnephaeus</taxon>
    </lineage>
</organism>
<feature type="region of interest" description="Disordered" evidence="1">
    <location>
        <begin position="1"/>
        <end position="20"/>
    </location>
</feature>
<gene>
    <name evidence="2" type="ORF">QTO34_016866</name>
</gene>
<feature type="region of interest" description="Disordered" evidence="1">
    <location>
        <begin position="256"/>
        <end position="316"/>
    </location>
</feature>
<feature type="compositionally biased region" description="Basic residues" evidence="1">
    <location>
        <begin position="266"/>
        <end position="277"/>
    </location>
</feature>
<dbReference type="Proteomes" id="UP001177744">
    <property type="component" value="Unassembled WGS sequence"/>
</dbReference>
<protein>
    <submittedName>
        <fullName evidence="2">Uncharacterized protein</fullName>
    </submittedName>
</protein>
<comment type="caution">
    <text evidence="2">The sequence shown here is derived from an EMBL/GenBank/DDBJ whole genome shotgun (WGS) entry which is preliminary data.</text>
</comment>
<feature type="non-terminal residue" evidence="2">
    <location>
        <position position="316"/>
    </location>
</feature>
<accession>A0AA40I3R1</accession>
<name>A0AA40I3R1_CNENI</name>
<evidence type="ECO:0000313" key="3">
    <source>
        <dbReference type="Proteomes" id="UP001177744"/>
    </source>
</evidence>
<keyword evidence="3" id="KW-1185">Reference proteome</keyword>
<sequence length="316" mass="34982">MRLKRKSRPQLGDPRQAENAVTKRSFRVNGLPPLLSSCCSACASGPTLQFPTVDWSTQLPLKAGRQPPLLRPLRGWEPPLSGPKAGCKTVGDAQRVSQCNKVGIAACGKARVVGPGFPELSDLSCFSPLTIPGLLQEVFQEEVPLGEDNEFSALFTLPKIWKQPKCPSANEWMIKLWDIYTMDYHSVVKKEKISPFGPGKHYVIRQQQFSSGHPPIRAPPASTIGHPERNSDREALRSGGWPEENCCWRKTGAGNHAIGHPEFRHQRLPQRRPKQRWPFKPAGGAGGGDSRVPTPRSYHQPIGHPESRPSRLQPAQ</sequence>